<organism evidence="1">
    <name type="scientific">freshwater metagenome</name>
    <dbReference type="NCBI Taxonomy" id="449393"/>
    <lineage>
        <taxon>unclassified sequences</taxon>
        <taxon>metagenomes</taxon>
        <taxon>ecological metagenomes</taxon>
    </lineage>
</organism>
<dbReference type="Pfam" id="PF11343">
    <property type="entry name" value="DUF3145"/>
    <property type="match status" value="1"/>
</dbReference>
<dbReference type="EMBL" id="CAEZUE010000033">
    <property type="protein sequence ID" value="CAB4588328.1"/>
    <property type="molecule type" value="Genomic_DNA"/>
</dbReference>
<name>A0A6J6FUM4_9ZZZZ</name>
<protein>
    <submittedName>
        <fullName evidence="1">Unannotated protein</fullName>
    </submittedName>
</protein>
<evidence type="ECO:0000313" key="1">
    <source>
        <dbReference type="EMBL" id="CAB4588328.1"/>
    </source>
</evidence>
<sequence>MSDAHGMIHIHSCPVALAQHVAWTLSSTLNSVVRPEWSVQSCEPGTLWSDIEWIGTPGSAAALTSALRGWSGLRFDITEATGAGRDGVRYSHTPALGIFFTLTDSHGNAVVGEDRIRYAMGVASGDAAEMERELLVALGAPWDEELEPYRAGRYAEVVPLIRPSHAI</sequence>
<accession>A0A6J6FUM4</accession>
<dbReference type="AlphaFoldDB" id="A0A6J6FUM4"/>
<dbReference type="InterPro" id="IPR021491">
    <property type="entry name" value="DUF3145"/>
</dbReference>
<reference evidence="1" key="1">
    <citation type="submission" date="2020-05" db="EMBL/GenBank/DDBJ databases">
        <authorList>
            <person name="Chiriac C."/>
            <person name="Salcher M."/>
            <person name="Ghai R."/>
            <person name="Kavagutti S V."/>
        </authorList>
    </citation>
    <scope>NUCLEOTIDE SEQUENCE</scope>
</reference>
<proteinExistence type="predicted"/>
<gene>
    <name evidence="1" type="ORF">UFOPK1788_00378</name>
</gene>